<comment type="subcellular location">
    <subcellularLocation>
        <location evidence="1">Cytoplasm</location>
    </subcellularLocation>
</comment>
<comment type="caution">
    <text evidence="3">The sequence shown here is derived from an EMBL/GenBank/DDBJ whole genome shotgun (WGS) entry which is preliminary data.</text>
</comment>
<dbReference type="GO" id="GO:0003677">
    <property type="term" value="F:DNA binding"/>
    <property type="evidence" value="ECO:0007669"/>
    <property type="project" value="UniProtKB-KW"/>
</dbReference>
<dbReference type="InterPro" id="IPR036390">
    <property type="entry name" value="WH_DNA-bd_sf"/>
</dbReference>
<dbReference type="InterPro" id="IPR036388">
    <property type="entry name" value="WH-like_DNA-bd_sf"/>
</dbReference>
<dbReference type="EMBL" id="BJVQ01000025">
    <property type="protein sequence ID" value="GEL46877.1"/>
    <property type="molecule type" value="Genomic_DNA"/>
</dbReference>
<dbReference type="EMBL" id="JACHDN010000001">
    <property type="protein sequence ID" value="MBB5471791.1"/>
    <property type="molecule type" value="Genomic_DNA"/>
</dbReference>
<evidence type="ECO:0000259" key="2">
    <source>
        <dbReference type="PROSITE" id="PS50995"/>
    </source>
</evidence>
<dbReference type="GO" id="GO:0006950">
    <property type="term" value="P:response to stress"/>
    <property type="evidence" value="ECO:0007669"/>
    <property type="project" value="TreeGrafter"/>
</dbReference>
<proteinExistence type="predicted"/>
<dbReference type="InterPro" id="IPR039422">
    <property type="entry name" value="MarR/SlyA-like"/>
</dbReference>
<dbReference type="OrthoDB" id="9806864at2"/>
<reference evidence="4 6" key="2">
    <citation type="submission" date="2020-08" db="EMBL/GenBank/DDBJ databases">
        <title>Sequencing the genomes of 1000 actinobacteria strains.</title>
        <authorList>
            <person name="Klenk H.-P."/>
        </authorList>
    </citation>
    <scope>NUCLEOTIDE SEQUENCE [LARGE SCALE GENOMIC DNA]</scope>
    <source>
        <strain evidence="4 6">DSM 9581</strain>
    </source>
</reference>
<evidence type="ECO:0000313" key="6">
    <source>
        <dbReference type="Proteomes" id="UP000564629"/>
    </source>
</evidence>
<dbReference type="GO" id="GO:0003700">
    <property type="term" value="F:DNA-binding transcription factor activity"/>
    <property type="evidence" value="ECO:0007669"/>
    <property type="project" value="InterPro"/>
</dbReference>
<evidence type="ECO:0000256" key="1">
    <source>
        <dbReference type="ARBA" id="ARBA00004496"/>
    </source>
</evidence>
<evidence type="ECO:0000313" key="4">
    <source>
        <dbReference type="EMBL" id="MBB5471791.1"/>
    </source>
</evidence>
<dbReference type="PANTHER" id="PTHR33164">
    <property type="entry name" value="TRANSCRIPTIONAL REGULATOR, MARR FAMILY"/>
    <property type="match status" value="1"/>
</dbReference>
<name>A0A511FEX0_9CELL</name>
<dbReference type="InterPro" id="IPR000835">
    <property type="entry name" value="HTH_MarR-typ"/>
</dbReference>
<feature type="domain" description="HTH marR-type" evidence="2">
    <location>
        <begin position="20"/>
        <end position="150"/>
    </location>
</feature>
<reference evidence="3 5" key="1">
    <citation type="submission" date="2019-07" db="EMBL/GenBank/DDBJ databases">
        <title>Whole genome shotgun sequence of Cellulomonas hominis NBRC 16055.</title>
        <authorList>
            <person name="Hosoyama A."/>
            <person name="Uohara A."/>
            <person name="Ohji S."/>
            <person name="Ichikawa N."/>
        </authorList>
    </citation>
    <scope>NUCLEOTIDE SEQUENCE [LARGE SCALE GENOMIC DNA]</scope>
    <source>
        <strain evidence="3 5">NBRC 16055</strain>
    </source>
</reference>
<keyword evidence="5" id="KW-1185">Reference proteome</keyword>
<dbReference type="Pfam" id="PF01047">
    <property type="entry name" value="MarR"/>
    <property type="match status" value="1"/>
</dbReference>
<dbReference type="Proteomes" id="UP000321723">
    <property type="component" value="Unassembled WGS sequence"/>
</dbReference>
<dbReference type="SMART" id="SM00347">
    <property type="entry name" value="HTH_MARR"/>
    <property type="match status" value="1"/>
</dbReference>
<dbReference type="RefSeq" id="WP_146837374.1">
    <property type="nucleotide sequence ID" value="NZ_BJVQ01000025.1"/>
</dbReference>
<evidence type="ECO:0000313" key="3">
    <source>
        <dbReference type="EMBL" id="GEL46877.1"/>
    </source>
</evidence>
<dbReference type="PROSITE" id="PS50995">
    <property type="entry name" value="HTH_MARR_2"/>
    <property type="match status" value="1"/>
</dbReference>
<dbReference type="GO" id="GO:0005737">
    <property type="term" value="C:cytoplasm"/>
    <property type="evidence" value="ECO:0007669"/>
    <property type="project" value="UniProtKB-SubCell"/>
</dbReference>
<dbReference type="Proteomes" id="UP000564629">
    <property type="component" value="Unassembled WGS sequence"/>
</dbReference>
<keyword evidence="4" id="KW-0238">DNA-binding</keyword>
<sequence length="156" mass="16246">MTAAPDAPADPAGADPLAVEAQVCLAVSAASRALVAFYRPLLEPLGLTHPQYLAMLALWQHGDLTLKALAGLLHLEPATTSPLVRRLAAMGLVTRDRDGVDERALAIRLTDAGRAVREQAVGIPGAMVAGLGLDLAEVARIREAADLLLAACTREA</sequence>
<dbReference type="SUPFAM" id="SSF46785">
    <property type="entry name" value="Winged helix' DNA-binding domain"/>
    <property type="match status" value="1"/>
</dbReference>
<organism evidence="3 5">
    <name type="scientific">Cellulomonas hominis</name>
    <dbReference type="NCBI Taxonomy" id="156981"/>
    <lineage>
        <taxon>Bacteria</taxon>
        <taxon>Bacillati</taxon>
        <taxon>Actinomycetota</taxon>
        <taxon>Actinomycetes</taxon>
        <taxon>Micrococcales</taxon>
        <taxon>Cellulomonadaceae</taxon>
        <taxon>Cellulomonas</taxon>
    </lineage>
</organism>
<protein>
    <submittedName>
        <fullName evidence="3 4">MarR family transcriptional regulator</fullName>
    </submittedName>
</protein>
<gene>
    <name evidence="3" type="ORF">CHO01_19930</name>
    <name evidence="4" type="ORF">HNR08_000527</name>
</gene>
<accession>A0A511FEX0</accession>
<dbReference type="AlphaFoldDB" id="A0A511FEX0"/>
<dbReference type="Gene3D" id="1.10.10.10">
    <property type="entry name" value="Winged helix-like DNA-binding domain superfamily/Winged helix DNA-binding domain"/>
    <property type="match status" value="1"/>
</dbReference>
<dbReference type="PANTHER" id="PTHR33164:SF5">
    <property type="entry name" value="ORGANIC HYDROPEROXIDE RESISTANCE TRANSCRIPTIONAL REGULATOR"/>
    <property type="match status" value="1"/>
</dbReference>
<evidence type="ECO:0000313" key="5">
    <source>
        <dbReference type="Proteomes" id="UP000321723"/>
    </source>
</evidence>